<keyword evidence="2" id="KW-0732">Signal</keyword>
<evidence type="ECO:0000313" key="3">
    <source>
        <dbReference type="EMBL" id="MEQ2425291.1"/>
    </source>
</evidence>
<feature type="signal peptide" evidence="2">
    <location>
        <begin position="1"/>
        <end position="23"/>
    </location>
</feature>
<protein>
    <submittedName>
        <fullName evidence="3">Extracellular solute-binding protein</fullName>
    </submittedName>
</protein>
<evidence type="ECO:0000313" key="4">
    <source>
        <dbReference type="Proteomes" id="UP001454086"/>
    </source>
</evidence>
<accession>A0ABV1D4H8</accession>
<dbReference type="PANTHER" id="PTHR43649">
    <property type="entry name" value="ARABINOSE-BINDING PROTEIN-RELATED"/>
    <property type="match status" value="1"/>
</dbReference>
<feature type="region of interest" description="Disordered" evidence="1">
    <location>
        <begin position="28"/>
        <end position="53"/>
    </location>
</feature>
<feature type="chain" id="PRO_5047222108" evidence="2">
    <location>
        <begin position="24"/>
        <end position="454"/>
    </location>
</feature>
<dbReference type="PROSITE" id="PS51257">
    <property type="entry name" value="PROKAR_LIPOPROTEIN"/>
    <property type="match status" value="1"/>
</dbReference>
<dbReference type="SUPFAM" id="SSF53850">
    <property type="entry name" value="Periplasmic binding protein-like II"/>
    <property type="match status" value="1"/>
</dbReference>
<evidence type="ECO:0000256" key="1">
    <source>
        <dbReference type="SAM" id="MobiDB-lite"/>
    </source>
</evidence>
<dbReference type="Gene3D" id="3.40.190.10">
    <property type="entry name" value="Periplasmic binding protein-like II"/>
    <property type="match status" value="1"/>
</dbReference>
<evidence type="ECO:0000256" key="2">
    <source>
        <dbReference type="SAM" id="SignalP"/>
    </source>
</evidence>
<dbReference type="PANTHER" id="PTHR43649:SF32">
    <property type="entry name" value="SUGAR BINDING SECRETED PROTEIN"/>
    <property type="match status" value="1"/>
</dbReference>
<organism evidence="3 4">
    <name type="scientific">Enterocloster hominis</name>
    <name type="common">ex Hitch et al. 2024</name>
    <dbReference type="NCBI Taxonomy" id="1917870"/>
    <lineage>
        <taxon>Bacteria</taxon>
        <taxon>Bacillati</taxon>
        <taxon>Bacillota</taxon>
        <taxon>Clostridia</taxon>
        <taxon>Lachnospirales</taxon>
        <taxon>Lachnospiraceae</taxon>
        <taxon>Enterocloster</taxon>
    </lineage>
</organism>
<feature type="compositionally biased region" description="Low complexity" evidence="1">
    <location>
        <begin position="30"/>
        <end position="41"/>
    </location>
</feature>
<dbReference type="EMBL" id="JBBMFM010000029">
    <property type="protein sequence ID" value="MEQ2425291.1"/>
    <property type="molecule type" value="Genomic_DNA"/>
</dbReference>
<comment type="caution">
    <text evidence="3">The sequence shown here is derived from an EMBL/GenBank/DDBJ whole genome shotgun (WGS) entry which is preliminary data.</text>
</comment>
<dbReference type="InterPro" id="IPR006059">
    <property type="entry name" value="SBP"/>
</dbReference>
<keyword evidence="4" id="KW-1185">Reference proteome</keyword>
<dbReference type="Proteomes" id="UP001454086">
    <property type="component" value="Unassembled WGS sequence"/>
</dbReference>
<dbReference type="Pfam" id="PF01547">
    <property type="entry name" value="SBP_bac_1"/>
    <property type="match status" value="1"/>
</dbReference>
<reference evidence="3 4" key="1">
    <citation type="submission" date="2024-03" db="EMBL/GenBank/DDBJ databases">
        <title>Human intestinal bacterial collection.</title>
        <authorList>
            <person name="Pauvert C."/>
            <person name="Hitch T.C.A."/>
            <person name="Clavel T."/>
        </authorList>
    </citation>
    <scope>NUCLEOTIDE SEQUENCE [LARGE SCALE GENOMIC DNA]</scope>
    <source>
        <strain evidence="3 4">CLA-SR-H021</strain>
    </source>
</reference>
<gene>
    <name evidence="3" type="ORF">WMQ36_09940</name>
</gene>
<dbReference type="RefSeq" id="WP_040382157.1">
    <property type="nucleotide sequence ID" value="NZ_JBBMFM010000029.1"/>
</dbReference>
<dbReference type="InterPro" id="IPR050490">
    <property type="entry name" value="Bact_solute-bd_prot1"/>
</dbReference>
<sequence>MKKTKRLAAALLTVMAVSTACVAPPKEEAPAAPAAGTTQAADSGSSGEQEPGTPEELTIWAWDQNFNIAAMKTAAEYYRNAGHPDFNLNIIEVEENAVETKSITAFTSGVSEGMPDILLMGDYSAQSFLSNYKGKYADLTDAMDFSQFAQYKVNAYTVDGRVYGVPFDSGSAGLYYRKDYLEQAGFTEEDMKDLTWTEFIEIGKKVKETTGKYFVVFTPYKGTHYIQIALQSAGEWLTKEDGSANFKDSAVVREMMGVLKELYKADLIMPVDYWSAEGIGGVQKGDVAAHISAVWYIPTLTSVPEMKDKWGYTNIPVLETVDNATKYSNIGGSSWVVLEESSNKELAIDFLKTVYAGNVDFYQQILKEQGAVATYLPSLEGSAYEEGNDFFGGAKIYKDFADWGKMVPSVDYGMYTNETSDALRTVTQDYFDDKMTLDEALEKAEKTFDMQVGN</sequence>
<name>A0ABV1D4H8_9FIRM</name>
<proteinExistence type="predicted"/>